<dbReference type="EMBL" id="MCHX01000039">
    <property type="protein sequence ID" value="OFJ52464.1"/>
    <property type="molecule type" value="Genomic_DNA"/>
</dbReference>
<keyword evidence="1" id="KW-1133">Transmembrane helix</keyword>
<dbReference type="Pfam" id="PF01757">
    <property type="entry name" value="Acyl_transf_3"/>
    <property type="match status" value="1"/>
</dbReference>
<proteinExistence type="predicted"/>
<comment type="caution">
    <text evidence="3">The sequence shown here is derived from an EMBL/GenBank/DDBJ whole genome shotgun (WGS) entry which is preliminary data.</text>
</comment>
<dbReference type="GO" id="GO:0016020">
    <property type="term" value="C:membrane"/>
    <property type="evidence" value="ECO:0007669"/>
    <property type="project" value="TreeGrafter"/>
</dbReference>
<evidence type="ECO:0000259" key="2">
    <source>
        <dbReference type="Pfam" id="PF01757"/>
    </source>
</evidence>
<keyword evidence="3" id="KW-0012">Acyltransferase</keyword>
<keyword evidence="3" id="KW-0808">Transferase</keyword>
<feature type="domain" description="Acyltransferase 3" evidence="2">
    <location>
        <begin position="23"/>
        <end position="403"/>
    </location>
</feature>
<keyword evidence="1" id="KW-0812">Transmembrane</keyword>
<keyword evidence="4" id="KW-1185">Reference proteome</keyword>
<evidence type="ECO:0000256" key="1">
    <source>
        <dbReference type="SAM" id="Phobius"/>
    </source>
</evidence>
<dbReference type="AlphaFoldDB" id="A0A1E8Q3H0"/>
<dbReference type="GO" id="GO:0000271">
    <property type="term" value="P:polysaccharide biosynthetic process"/>
    <property type="evidence" value="ECO:0007669"/>
    <property type="project" value="TreeGrafter"/>
</dbReference>
<feature type="transmembrane region" description="Helical" evidence="1">
    <location>
        <begin position="176"/>
        <end position="192"/>
    </location>
</feature>
<feature type="transmembrane region" description="Helical" evidence="1">
    <location>
        <begin position="283"/>
        <end position="303"/>
    </location>
</feature>
<dbReference type="PANTHER" id="PTHR23028">
    <property type="entry name" value="ACETYLTRANSFERASE"/>
    <property type="match status" value="1"/>
</dbReference>
<feature type="transmembrane region" description="Helical" evidence="1">
    <location>
        <begin position="104"/>
        <end position="124"/>
    </location>
</feature>
<keyword evidence="1" id="KW-0472">Membrane</keyword>
<dbReference type="GO" id="GO:0016747">
    <property type="term" value="F:acyltransferase activity, transferring groups other than amino-acyl groups"/>
    <property type="evidence" value="ECO:0007669"/>
    <property type="project" value="InterPro"/>
</dbReference>
<feature type="transmembrane region" description="Helical" evidence="1">
    <location>
        <begin position="246"/>
        <end position="271"/>
    </location>
</feature>
<accession>A0A1E8Q3H0</accession>
<dbReference type="InterPro" id="IPR002656">
    <property type="entry name" value="Acyl_transf_3_dom"/>
</dbReference>
<evidence type="ECO:0000313" key="3">
    <source>
        <dbReference type="EMBL" id="OFJ52464.1"/>
    </source>
</evidence>
<organism evidence="3 4">
    <name type="scientific">Mycolicibacterium grossiae</name>
    <dbReference type="NCBI Taxonomy" id="1552759"/>
    <lineage>
        <taxon>Bacteria</taxon>
        <taxon>Bacillati</taxon>
        <taxon>Actinomycetota</taxon>
        <taxon>Actinomycetes</taxon>
        <taxon>Mycobacteriales</taxon>
        <taxon>Mycobacteriaceae</taxon>
        <taxon>Mycolicibacterium</taxon>
    </lineage>
</organism>
<name>A0A1E8Q3H0_9MYCO</name>
<dbReference type="InterPro" id="IPR050879">
    <property type="entry name" value="Acyltransferase_3"/>
</dbReference>
<feature type="transmembrane region" description="Helical" evidence="1">
    <location>
        <begin position="351"/>
        <end position="373"/>
    </location>
</feature>
<feature type="transmembrane region" description="Helical" evidence="1">
    <location>
        <begin position="385"/>
        <end position="406"/>
    </location>
</feature>
<reference evidence="3 4" key="1">
    <citation type="submission" date="2016-09" db="EMBL/GenBank/DDBJ databases">
        <title>genome sequence of Mycobacterium sp. 739 SCH.</title>
        <authorList>
            <person name="Greninger A.L."/>
            <person name="Qin X."/>
            <person name="Jerome K."/>
            <person name="Vora S."/>
            <person name="Quinn K."/>
        </authorList>
    </citation>
    <scope>NUCLEOTIDE SEQUENCE [LARGE SCALE GENOMIC DNA]</scope>
    <source>
        <strain evidence="3 4">SCH</strain>
    </source>
</reference>
<gene>
    <name evidence="3" type="ORF">BEL07_17175</name>
</gene>
<dbReference type="OrthoDB" id="5242306at2"/>
<dbReference type="PANTHER" id="PTHR23028:SF53">
    <property type="entry name" value="ACYL_TRANSF_3 DOMAIN-CONTAINING PROTEIN"/>
    <property type="match status" value="1"/>
</dbReference>
<dbReference type="RefSeq" id="WP_070354336.1">
    <property type="nucleotide sequence ID" value="NZ_CP043474.1"/>
</dbReference>
<dbReference type="Proteomes" id="UP000178953">
    <property type="component" value="Unassembled WGS sequence"/>
</dbReference>
<feature type="transmembrane region" description="Helical" evidence="1">
    <location>
        <begin position="57"/>
        <end position="78"/>
    </location>
</feature>
<sequence length="422" mass="45225">MTAGTAAGPVAVAASGTSRPRIIGLDGARGLSCVGVAVMHVCAHYSPDTAAQYKTNLFGMGLIFFYVLSGFLLFLPYVRNLVADRSRAALPSTRNFAIHRLARVMPGYLAIFLLVNYVFSVAYLENASLQPPRSDAGTGTITDPGQLIANLVLVQSYVPGYFQTGLNPSWSLTLEFAFYTSLPLLGMVLFALRRRTTLAPYRIALIAPLALIALGFAGKLMVPLLMTHFGITDPHQADWGANWVAVFLRSFVASGDNFAFGMLAAVLVVAIQKGTLRESVSRRVRAASWLAILPACVLCAGLLGLGGVFALFGVSAVALLAGLAILVIVVPVVRGEKSRIANLLETTPFRFVGKVSLSAYLWHFPVMLLLGRWGLLGADTVGGMAYNVAIVLGATLLISTVTYYAVEQPVVNWARRYRYGMG</sequence>
<feature type="transmembrane region" description="Helical" evidence="1">
    <location>
        <begin position="309"/>
        <end position="330"/>
    </location>
</feature>
<protein>
    <submittedName>
        <fullName evidence="3">Acyltransferase</fullName>
    </submittedName>
</protein>
<feature type="transmembrane region" description="Helical" evidence="1">
    <location>
        <begin position="204"/>
        <end position="226"/>
    </location>
</feature>
<evidence type="ECO:0000313" key="4">
    <source>
        <dbReference type="Proteomes" id="UP000178953"/>
    </source>
</evidence>